<gene>
    <name evidence="2" type="ORF">GCM10023215_24680</name>
</gene>
<evidence type="ECO:0000313" key="2">
    <source>
        <dbReference type="EMBL" id="GAA4687918.1"/>
    </source>
</evidence>
<feature type="transmembrane region" description="Helical" evidence="1">
    <location>
        <begin position="31"/>
        <end position="52"/>
    </location>
</feature>
<keyword evidence="1" id="KW-0812">Transmembrane</keyword>
<evidence type="ECO:0000256" key="1">
    <source>
        <dbReference type="SAM" id="Phobius"/>
    </source>
</evidence>
<evidence type="ECO:0000313" key="3">
    <source>
        <dbReference type="Proteomes" id="UP001500325"/>
    </source>
</evidence>
<dbReference type="InterPro" id="IPR025962">
    <property type="entry name" value="SdpI/YhfL"/>
</dbReference>
<feature type="transmembrane region" description="Helical" evidence="1">
    <location>
        <begin position="82"/>
        <end position="103"/>
    </location>
</feature>
<keyword evidence="1" id="KW-1133">Transmembrane helix</keyword>
<reference evidence="3" key="1">
    <citation type="journal article" date="2019" name="Int. J. Syst. Evol. Microbiol.">
        <title>The Global Catalogue of Microorganisms (GCM) 10K type strain sequencing project: providing services to taxonomists for standard genome sequencing and annotation.</title>
        <authorList>
            <consortium name="The Broad Institute Genomics Platform"/>
            <consortium name="The Broad Institute Genome Sequencing Center for Infectious Disease"/>
            <person name="Wu L."/>
            <person name="Ma J."/>
        </authorList>
    </citation>
    <scope>NUCLEOTIDE SEQUENCE [LARGE SCALE GENOMIC DNA]</scope>
    <source>
        <strain evidence="3">JCM 18055</strain>
    </source>
</reference>
<dbReference type="Pfam" id="PF13630">
    <property type="entry name" value="SdpI"/>
    <property type="match status" value="1"/>
</dbReference>
<comment type="caution">
    <text evidence="2">The sequence shown here is derived from an EMBL/GenBank/DDBJ whole genome shotgun (WGS) entry which is preliminary data.</text>
</comment>
<name>A0ABP8WE87_9PSEU</name>
<protein>
    <recommendedName>
        <fullName evidence="4">SdpI/YhfL protein family protein</fullName>
    </recommendedName>
</protein>
<dbReference type="Proteomes" id="UP001500325">
    <property type="component" value="Unassembled WGS sequence"/>
</dbReference>
<dbReference type="EMBL" id="BAABIC010000007">
    <property type="protein sequence ID" value="GAA4687918.1"/>
    <property type="molecule type" value="Genomic_DNA"/>
</dbReference>
<organism evidence="2 3">
    <name type="scientific">Pseudonocardia yuanmonensis</name>
    <dbReference type="NCBI Taxonomy" id="1095914"/>
    <lineage>
        <taxon>Bacteria</taxon>
        <taxon>Bacillati</taxon>
        <taxon>Actinomycetota</taxon>
        <taxon>Actinomycetes</taxon>
        <taxon>Pseudonocardiales</taxon>
        <taxon>Pseudonocardiaceae</taxon>
        <taxon>Pseudonocardia</taxon>
    </lineage>
</organism>
<keyword evidence="3" id="KW-1185">Reference proteome</keyword>
<proteinExistence type="predicted"/>
<feature type="transmembrane region" description="Helical" evidence="1">
    <location>
        <begin position="109"/>
        <end position="131"/>
    </location>
</feature>
<evidence type="ECO:0008006" key="4">
    <source>
        <dbReference type="Google" id="ProtNLM"/>
    </source>
</evidence>
<sequence length="170" mass="16419">MPAAPGGSAPGARRAAGSPIYPGGVPATLRLVLGVLFVLAGVALVTVAVLGARSLLPRNRWAGVRTAATLESAPAWVSANRVAAPPLAAAGAICLFAGVVLLAGPTPALGWTVTGIGAIGSLVLAGIGGALGDRAGRIETAVRAAESADSGCTGSCAGCDLVEGCRTATR</sequence>
<accession>A0ABP8WE87</accession>
<keyword evidence="1" id="KW-0472">Membrane</keyword>